<dbReference type="KEGG" id="pyg:AWM70_03580"/>
<dbReference type="SMART" id="SM00862">
    <property type="entry name" value="Trans_reg_C"/>
    <property type="match status" value="1"/>
</dbReference>
<dbReference type="InterPro" id="IPR001789">
    <property type="entry name" value="Sig_transdc_resp-reg_receiver"/>
</dbReference>
<dbReference type="Pfam" id="PF00486">
    <property type="entry name" value="Trans_reg_C"/>
    <property type="match status" value="1"/>
</dbReference>
<evidence type="ECO:0000256" key="2">
    <source>
        <dbReference type="ARBA" id="ARBA00022553"/>
    </source>
</evidence>
<comment type="subcellular location">
    <subcellularLocation>
        <location evidence="1">Cytoplasm</location>
    </subcellularLocation>
</comment>
<dbReference type="AlphaFoldDB" id="A0A1B1MX74"/>
<name>A0A1B1MX74_9BACL</name>
<evidence type="ECO:0000259" key="9">
    <source>
        <dbReference type="PROSITE" id="PS50110"/>
    </source>
</evidence>
<organism evidence="11 12">
    <name type="scientific">Paenibacillus yonginensis</name>
    <dbReference type="NCBI Taxonomy" id="1462996"/>
    <lineage>
        <taxon>Bacteria</taxon>
        <taxon>Bacillati</taxon>
        <taxon>Bacillota</taxon>
        <taxon>Bacilli</taxon>
        <taxon>Bacillales</taxon>
        <taxon>Paenibacillaceae</taxon>
        <taxon>Paenibacillus</taxon>
    </lineage>
</organism>
<evidence type="ECO:0000259" key="10">
    <source>
        <dbReference type="PROSITE" id="PS51755"/>
    </source>
</evidence>
<dbReference type="FunFam" id="1.10.10.10:FF:000018">
    <property type="entry name" value="DNA-binding response regulator ResD"/>
    <property type="match status" value="1"/>
</dbReference>
<keyword evidence="6" id="KW-0804">Transcription</keyword>
<dbReference type="Pfam" id="PF00072">
    <property type="entry name" value="Response_reg"/>
    <property type="match status" value="1"/>
</dbReference>
<keyword evidence="12" id="KW-1185">Reference proteome</keyword>
<feature type="domain" description="Response regulatory" evidence="9">
    <location>
        <begin position="3"/>
        <end position="117"/>
    </location>
</feature>
<feature type="modified residue" description="4-aspartylphosphate" evidence="7">
    <location>
        <position position="52"/>
    </location>
</feature>
<reference evidence="11 12" key="1">
    <citation type="submission" date="2016-01" db="EMBL/GenBank/DDBJ databases">
        <title>Complete Genome Sequence of Paenibacillus yonginensis DCY84, a novel Plant Growth-Promoting Bacteria with Elicitation of Induced Systemic Resistance.</title>
        <authorList>
            <person name="Kim Y.J."/>
            <person name="Yang D.C."/>
            <person name="Sukweenadhi J."/>
        </authorList>
    </citation>
    <scope>NUCLEOTIDE SEQUENCE [LARGE SCALE GENOMIC DNA]</scope>
    <source>
        <strain evidence="11 12">DCY84</strain>
    </source>
</reference>
<evidence type="ECO:0000313" key="11">
    <source>
        <dbReference type="EMBL" id="ANS73766.1"/>
    </source>
</evidence>
<dbReference type="GO" id="GO:0005829">
    <property type="term" value="C:cytosol"/>
    <property type="evidence" value="ECO:0007669"/>
    <property type="project" value="TreeGrafter"/>
</dbReference>
<feature type="DNA-binding region" description="OmpR/PhoB-type" evidence="8">
    <location>
        <begin position="128"/>
        <end position="228"/>
    </location>
</feature>
<proteinExistence type="predicted"/>
<dbReference type="InterPro" id="IPR036388">
    <property type="entry name" value="WH-like_DNA-bd_sf"/>
</dbReference>
<dbReference type="GO" id="GO:0000976">
    <property type="term" value="F:transcription cis-regulatory region binding"/>
    <property type="evidence" value="ECO:0007669"/>
    <property type="project" value="TreeGrafter"/>
</dbReference>
<evidence type="ECO:0000256" key="8">
    <source>
        <dbReference type="PROSITE-ProRule" id="PRU01091"/>
    </source>
</evidence>
<evidence type="ECO:0000256" key="5">
    <source>
        <dbReference type="ARBA" id="ARBA00023125"/>
    </source>
</evidence>
<accession>A0A1B1MX74</accession>
<dbReference type="SUPFAM" id="SSF52172">
    <property type="entry name" value="CheY-like"/>
    <property type="match status" value="1"/>
</dbReference>
<feature type="domain" description="OmpR/PhoB-type" evidence="10">
    <location>
        <begin position="128"/>
        <end position="228"/>
    </location>
</feature>
<dbReference type="Gene3D" id="1.10.10.10">
    <property type="entry name" value="Winged helix-like DNA-binding domain superfamily/Winged helix DNA-binding domain"/>
    <property type="match status" value="1"/>
</dbReference>
<dbReference type="GO" id="GO:0000156">
    <property type="term" value="F:phosphorelay response regulator activity"/>
    <property type="evidence" value="ECO:0007669"/>
    <property type="project" value="TreeGrafter"/>
</dbReference>
<evidence type="ECO:0000256" key="4">
    <source>
        <dbReference type="ARBA" id="ARBA00023015"/>
    </source>
</evidence>
<dbReference type="CDD" id="cd17574">
    <property type="entry name" value="REC_OmpR"/>
    <property type="match status" value="1"/>
</dbReference>
<dbReference type="Gene3D" id="3.40.50.2300">
    <property type="match status" value="1"/>
</dbReference>
<dbReference type="OrthoDB" id="9790442at2"/>
<evidence type="ECO:0000256" key="3">
    <source>
        <dbReference type="ARBA" id="ARBA00023012"/>
    </source>
</evidence>
<dbReference type="InterPro" id="IPR001867">
    <property type="entry name" value="OmpR/PhoB-type_DNA-bd"/>
</dbReference>
<gene>
    <name evidence="11" type="ORF">AWM70_03580</name>
</gene>
<dbReference type="PROSITE" id="PS50110">
    <property type="entry name" value="RESPONSE_REGULATORY"/>
    <property type="match status" value="1"/>
</dbReference>
<dbReference type="GO" id="GO:0032993">
    <property type="term" value="C:protein-DNA complex"/>
    <property type="evidence" value="ECO:0007669"/>
    <property type="project" value="TreeGrafter"/>
</dbReference>
<dbReference type="PANTHER" id="PTHR48111">
    <property type="entry name" value="REGULATOR OF RPOS"/>
    <property type="match status" value="1"/>
</dbReference>
<evidence type="ECO:0000313" key="12">
    <source>
        <dbReference type="Proteomes" id="UP000092573"/>
    </source>
</evidence>
<sequence>MSSILIVDDERPIVEICQLYLRNEGYTVYTASNGEEAEEMVRNHPIDFIVIDVMMPKKNGYEFIEMLHHEGMDIPFLYLTALNQEKDTLYGLALGADDYITKPFSPRELAFRIKNILKRVNKFKQTEVRFLREKELYLNKDEREARLYGEILDLTNKEFDLLWTLVEEKHRVLSKSELLKKVWGYEYYEDAATVNVHIHHLREKLAALDKGNTLSIKTVWGIGYQFKGEEGEQ</sequence>
<dbReference type="SMART" id="SM00448">
    <property type="entry name" value="REC"/>
    <property type="match status" value="1"/>
</dbReference>
<dbReference type="CDD" id="cd00383">
    <property type="entry name" value="trans_reg_C"/>
    <property type="match status" value="1"/>
</dbReference>
<keyword evidence="2 7" id="KW-0597">Phosphoprotein</keyword>
<dbReference type="Proteomes" id="UP000092573">
    <property type="component" value="Chromosome"/>
</dbReference>
<dbReference type="EMBL" id="CP014167">
    <property type="protein sequence ID" value="ANS73766.1"/>
    <property type="molecule type" value="Genomic_DNA"/>
</dbReference>
<dbReference type="Gene3D" id="6.10.250.690">
    <property type="match status" value="1"/>
</dbReference>
<keyword evidence="4" id="KW-0805">Transcription regulation</keyword>
<dbReference type="PANTHER" id="PTHR48111:SF2">
    <property type="entry name" value="RESPONSE REGULATOR SAER"/>
    <property type="match status" value="1"/>
</dbReference>
<dbReference type="InterPro" id="IPR011006">
    <property type="entry name" value="CheY-like_superfamily"/>
</dbReference>
<dbReference type="InterPro" id="IPR039420">
    <property type="entry name" value="WalR-like"/>
</dbReference>
<protein>
    <submittedName>
        <fullName evidence="11">Two-component system response regulator</fullName>
    </submittedName>
</protein>
<dbReference type="PROSITE" id="PS51755">
    <property type="entry name" value="OMPR_PHOB"/>
    <property type="match status" value="1"/>
</dbReference>
<dbReference type="STRING" id="1462996.AWM70_03580"/>
<keyword evidence="5 8" id="KW-0238">DNA-binding</keyword>
<keyword evidence="3" id="KW-0902">Two-component regulatory system</keyword>
<evidence type="ECO:0000256" key="7">
    <source>
        <dbReference type="PROSITE-ProRule" id="PRU00169"/>
    </source>
</evidence>
<dbReference type="GO" id="GO:0006355">
    <property type="term" value="P:regulation of DNA-templated transcription"/>
    <property type="evidence" value="ECO:0007669"/>
    <property type="project" value="InterPro"/>
</dbReference>
<evidence type="ECO:0000256" key="6">
    <source>
        <dbReference type="ARBA" id="ARBA00023163"/>
    </source>
</evidence>
<evidence type="ECO:0000256" key="1">
    <source>
        <dbReference type="ARBA" id="ARBA00004496"/>
    </source>
</evidence>